<gene>
    <name evidence="6" type="ORF">SAMN05660462_00434</name>
</gene>
<dbReference type="GO" id="GO:0000976">
    <property type="term" value="F:transcription cis-regulatory region binding"/>
    <property type="evidence" value="ECO:0007669"/>
    <property type="project" value="TreeGrafter"/>
</dbReference>
<accession>A0A1H3L8J3</accession>
<evidence type="ECO:0000256" key="4">
    <source>
        <dbReference type="ARBA" id="ARBA00023163"/>
    </source>
</evidence>
<dbReference type="Pfam" id="PF03466">
    <property type="entry name" value="LysR_substrate"/>
    <property type="match status" value="1"/>
</dbReference>
<dbReference type="InterPro" id="IPR000847">
    <property type="entry name" value="LysR_HTH_N"/>
</dbReference>
<sequence>MDFRQLETFIEVVNRKSFSKAAQKLYLTQPTITSHIQNLENELGTILLNRSGKNVTPTEAGSLLYRHALNIVNMRNMAQFDLGVYKGKVQGHLDISSSSIPKHYVLPYLLKKFTSKYPDVTFSLTDYDSEKVVEGIIDGITDFGIIGAKFNSPQLEYIDLIEDRLVAIVPNNKDYPWKEYEELPIDFLLNKKIILRESGSGTRILLQKKLLEKDLDLDSLNIVAYIEDIEAIKKFVELGVGISFISERAIKKEVSMGSLKPYYIKELDLKRKFYFVYHKKRQLSPLSQTFRDFVIDSISTIE</sequence>
<evidence type="ECO:0000256" key="3">
    <source>
        <dbReference type="ARBA" id="ARBA00023125"/>
    </source>
</evidence>
<keyword evidence="7" id="KW-1185">Reference proteome</keyword>
<dbReference type="InterPro" id="IPR036388">
    <property type="entry name" value="WH-like_DNA-bd_sf"/>
</dbReference>
<comment type="similarity">
    <text evidence="1">Belongs to the LysR transcriptional regulatory family.</text>
</comment>
<dbReference type="RefSeq" id="WP_091726591.1">
    <property type="nucleotide sequence ID" value="NZ_FNQE01000003.1"/>
</dbReference>
<keyword evidence="3 6" id="KW-0238">DNA-binding</keyword>
<dbReference type="PANTHER" id="PTHR30126">
    <property type="entry name" value="HTH-TYPE TRANSCRIPTIONAL REGULATOR"/>
    <property type="match status" value="1"/>
</dbReference>
<dbReference type="AlphaFoldDB" id="A0A1H3L8J3"/>
<reference evidence="6 7" key="1">
    <citation type="submission" date="2016-10" db="EMBL/GenBank/DDBJ databases">
        <authorList>
            <person name="de Groot N.N."/>
        </authorList>
    </citation>
    <scope>NUCLEOTIDE SEQUENCE [LARGE SCALE GENOMIC DNA]</scope>
    <source>
        <strain evidence="6 7">DSM 21650</strain>
    </source>
</reference>
<dbReference type="OrthoDB" id="119203at2"/>
<keyword evidence="4" id="KW-0804">Transcription</keyword>
<dbReference type="CDD" id="cd08420">
    <property type="entry name" value="PBP2_CysL_like"/>
    <property type="match status" value="1"/>
</dbReference>
<dbReference type="Pfam" id="PF00126">
    <property type="entry name" value="HTH_1"/>
    <property type="match status" value="1"/>
</dbReference>
<dbReference type="Proteomes" id="UP000198625">
    <property type="component" value="Unassembled WGS sequence"/>
</dbReference>
<dbReference type="PANTHER" id="PTHR30126:SF64">
    <property type="entry name" value="HTH-TYPE TRANSCRIPTIONAL REGULATOR CITR"/>
    <property type="match status" value="1"/>
</dbReference>
<proteinExistence type="inferred from homology"/>
<dbReference type="InterPro" id="IPR047788">
    <property type="entry name" value="LysR-like_Sec_metab"/>
</dbReference>
<dbReference type="EMBL" id="FNQE01000003">
    <property type="protein sequence ID" value="SDY60763.1"/>
    <property type="molecule type" value="Genomic_DNA"/>
</dbReference>
<protein>
    <submittedName>
        <fullName evidence="6">DNA-binding transcriptional regulator, LysR family</fullName>
    </submittedName>
</protein>
<name>A0A1H3L8J3_9FIRM</name>
<dbReference type="GO" id="GO:0003700">
    <property type="term" value="F:DNA-binding transcription factor activity"/>
    <property type="evidence" value="ECO:0007669"/>
    <property type="project" value="InterPro"/>
</dbReference>
<organism evidence="6 7">
    <name type="scientific">Proteiniborus ethanoligenes</name>
    <dbReference type="NCBI Taxonomy" id="415015"/>
    <lineage>
        <taxon>Bacteria</taxon>
        <taxon>Bacillati</taxon>
        <taxon>Bacillota</taxon>
        <taxon>Clostridia</taxon>
        <taxon>Eubacteriales</taxon>
        <taxon>Proteiniborus</taxon>
    </lineage>
</organism>
<dbReference type="SUPFAM" id="SSF46785">
    <property type="entry name" value="Winged helix' DNA-binding domain"/>
    <property type="match status" value="1"/>
</dbReference>
<dbReference type="PROSITE" id="PS50931">
    <property type="entry name" value="HTH_LYSR"/>
    <property type="match status" value="1"/>
</dbReference>
<dbReference type="PRINTS" id="PR00039">
    <property type="entry name" value="HTHLYSR"/>
</dbReference>
<dbReference type="Gene3D" id="1.10.10.10">
    <property type="entry name" value="Winged helix-like DNA-binding domain superfamily/Winged helix DNA-binding domain"/>
    <property type="match status" value="1"/>
</dbReference>
<dbReference type="InterPro" id="IPR005119">
    <property type="entry name" value="LysR_subst-bd"/>
</dbReference>
<dbReference type="Gene3D" id="3.40.190.290">
    <property type="match status" value="1"/>
</dbReference>
<evidence type="ECO:0000256" key="2">
    <source>
        <dbReference type="ARBA" id="ARBA00023015"/>
    </source>
</evidence>
<feature type="domain" description="HTH lysR-type" evidence="5">
    <location>
        <begin position="1"/>
        <end position="58"/>
    </location>
</feature>
<dbReference type="InterPro" id="IPR036390">
    <property type="entry name" value="WH_DNA-bd_sf"/>
</dbReference>
<dbReference type="STRING" id="415015.SAMN05660462_00434"/>
<evidence type="ECO:0000313" key="6">
    <source>
        <dbReference type="EMBL" id="SDY60763.1"/>
    </source>
</evidence>
<dbReference type="NCBIfam" id="NF040786">
    <property type="entry name" value="LysR_Sec_metab"/>
    <property type="match status" value="1"/>
</dbReference>
<evidence type="ECO:0000259" key="5">
    <source>
        <dbReference type="PROSITE" id="PS50931"/>
    </source>
</evidence>
<evidence type="ECO:0000313" key="7">
    <source>
        <dbReference type="Proteomes" id="UP000198625"/>
    </source>
</evidence>
<keyword evidence="2" id="KW-0805">Transcription regulation</keyword>
<dbReference type="FunFam" id="1.10.10.10:FF:000001">
    <property type="entry name" value="LysR family transcriptional regulator"/>
    <property type="match status" value="1"/>
</dbReference>
<dbReference type="SUPFAM" id="SSF53850">
    <property type="entry name" value="Periplasmic binding protein-like II"/>
    <property type="match status" value="1"/>
</dbReference>
<evidence type="ECO:0000256" key="1">
    <source>
        <dbReference type="ARBA" id="ARBA00009437"/>
    </source>
</evidence>